<keyword evidence="2" id="KW-1185">Reference proteome</keyword>
<protein>
    <submittedName>
        <fullName evidence="1">Uncharacterized protein</fullName>
    </submittedName>
</protein>
<gene>
    <name evidence="1" type="ORF">JOF33_000920</name>
</gene>
<comment type="caution">
    <text evidence="1">The sequence shown here is derived from an EMBL/GenBank/DDBJ whole genome shotgun (WGS) entry which is preliminary data.</text>
</comment>
<organism evidence="1 2">
    <name type="scientific">Corynebacterium freneyi</name>
    <dbReference type="NCBI Taxonomy" id="134034"/>
    <lineage>
        <taxon>Bacteria</taxon>
        <taxon>Bacillati</taxon>
        <taxon>Actinomycetota</taxon>
        <taxon>Actinomycetes</taxon>
        <taxon>Mycobacteriales</taxon>
        <taxon>Corynebacteriaceae</taxon>
        <taxon>Corynebacterium</taxon>
    </lineage>
</organism>
<evidence type="ECO:0000313" key="1">
    <source>
        <dbReference type="EMBL" id="MBP2332221.1"/>
    </source>
</evidence>
<evidence type="ECO:0000313" key="2">
    <source>
        <dbReference type="Proteomes" id="UP001519305"/>
    </source>
</evidence>
<name>A0ABS4U6D9_9CORY</name>
<dbReference type="Proteomes" id="UP001519305">
    <property type="component" value="Unassembled WGS sequence"/>
</dbReference>
<dbReference type="EMBL" id="JAGINY010000001">
    <property type="protein sequence ID" value="MBP2332221.1"/>
    <property type="molecule type" value="Genomic_DNA"/>
</dbReference>
<proteinExistence type="predicted"/>
<accession>A0ABS4U6D9</accession>
<sequence>MLRGHGLSSWWLRELRRRGLSAWWLRMLQVVVTTLWRV</sequence>
<reference evidence="1 2" key="1">
    <citation type="submission" date="2021-03" db="EMBL/GenBank/DDBJ databases">
        <title>Sequencing the genomes of 1000 actinobacteria strains.</title>
        <authorList>
            <person name="Klenk H.-P."/>
        </authorList>
    </citation>
    <scope>NUCLEOTIDE SEQUENCE [LARGE SCALE GENOMIC DNA]</scope>
    <source>
        <strain evidence="1 2">DSM 44506</strain>
    </source>
</reference>